<dbReference type="GO" id="GO:0009097">
    <property type="term" value="P:isoleucine biosynthetic process"/>
    <property type="evidence" value="ECO:0007669"/>
    <property type="project" value="TreeGrafter"/>
</dbReference>
<feature type="domain" description="Thiamine pyrophosphate enzyme N-terminal TPP-binding" evidence="6">
    <location>
        <begin position="6"/>
        <end position="114"/>
    </location>
</feature>
<dbReference type="EC" id="2.2.1.6" evidence="7"/>
<evidence type="ECO:0000256" key="3">
    <source>
        <dbReference type="RuleBase" id="RU362132"/>
    </source>
</evidence>
<sequence length="558" mass="61985">MPAEPMTVAEMFVRALEHEGVEYVFGIPGEENLDLMNALHQSKQIQVILVRHEQGAAFMADVYGRLTGKAGICFSTLGPGATNLITGVADANGDGAPLVAVTAQVSTAKMHLTSHQFLDLESLFRPITKRTKMIMRPESVGEIVRLAFKYAESERPGATHICIPEDVAREQVPQGVAQRLLNRPVSGRECAEEDVLEQAAAEIARARKPVVLVGHSAVRARASEVLTEFAVQLKIPVVNTMMAKGMISWKNPYSMWTVGIPQEDYTNLILEQADLVIAVGYDIVELAPVKWNWDGNRKILHIDSRPAHVNKLYQPDTEVVGDISDSLLRLAFKCIPKEEPKEALKIKEMLVQEYEQWREDVSFPVKPQKLLYDIRRIMGPDDIVISDVGAHKMWISRHYNCYKPQTCLISNGFASMGMAVPGAVAAKLVDPNRRVLAIAGDGGFLMNCQEMETAVRLGVSIVVLIVNDGSYGLIKWKQEDRFGFHCDVDFGNPDFAAMAESMGVKGFRLNRTEDLIPTLEEAFEAGRPAIIDCPIDYRENTKLTSHLKEVMEKLKMGE</sequence>
<dbReference type="EMBL" id="DWWB01000036">
    <property type="protein sequence ID" value="HJC66462.1"/>
    <property type="molecule type" value="Genomic_DNA"/>
</dbReference>
<reference evidence="7" key="1">
    <citation type="journal article" date="2021" name="PeerJ">
        <title>Extensive microbial diversity within the chicken gut microbiome revealed by metagenomics and culture.</title>
        <authorList>
            <person name="Gilroy R."/>
            <person name="Ravi A."/>
            <person name="Getino M."/>
            <person name="Pursley I."/>
            <person name="Horton D.L."/>
            <person name="Alikhan N.F."/>
            <person name="Baker D."/>
            <person name="Gharbi K."/>
            <person name="Hall N."/>
            <person name="Watson M."/>
            <person name="Adriaenssens E.M."/>
            <person name="Foster-Nyarko E."/>
            <person name="Jarju S."/>
            <person name="Secka A."/>
            <person name="Antonio M."/>
            <person name="Oren A."/>
            <person name="Chaudhuri R.R."/>
            <person name="La Ragione R."/>
            <person name="Hildebrand F."/>
            <person name="Pallen M.J."/>
        </authorList>
    </citation>
    <scope>NUCLEOTIDE SEQUENCE</scope>
    <source>
        <strain evidence="7">CHK198-12963</strain>
    </source>
</reference>
<dbReference type="SUPFAM" id="SSF52467">
    <property type="entry name" value="DHS-like NAD/FAD-binding domain"/>
    <property type="match status" value="1"/>
</dbReference>
<keyword evidence="7" id="KW-0808">Transferase</keyword>
<name>A0A9D2TFC7_9FIRM</name>
<dbReference type="CDD" id="cd07035">
    <property type="entry name" value="TPP_PYR_POX_like"/>
    <property type="match status" value="1"/>
</dbReference>
<dbReference type="FunFam" id="3.40.50.970:FF:000007">
    <property type="entry name" value="Acetolactate synthase"/>
    <property type="match status" value="1"/>
</dbReference>
<feature type="domain" description="Thiamine pyrophosphate enzyme central" evidence="4">
    <location>
        <begin position="196"/>
        <end position="329"/>
    </location>
</feature>
<dbReference type="PANTHER" id="PTHR18968:SF129">
    <property type="entry name" value="ACETOLACTATE SYNTHASE"/>
    <property type="match status" value="1"/>
</dbReference>
<protein>
    <submittedName>
        <fullName evidence="7">Acetolactate synthase large subunit</fullName>
        <ecNumber evidence="7">2.2.1.6</ecNumber>
    </submittedName>
</protein>
<dbReference type="InterPro" id="IPR012000">
    <property type="entry name" value="Thiamin_PyroP_enz_cen_dom"/>
</dbReference>
<dbReference type="GO" id="GO:0000287">
    <property type="term" value="F:magnesium ion binding"/>
    <property type="evidence" value="ECO:0007669"/>
    <property type="project" value="InterPro"/>
</dbReference>
<evidence type="ECO:0000259" key="4">
    <source>
        <dbReference type="Pfam" id="PF00205"/>
    </source>
</evidence>
<organism evidence="7 8">
    <name type="scientific">Candidatus Enterocloster excrementigallinarum</name>
    <dbReference type="NCBI Taxonomy" id="2838558"/>
    <lineage>
        <taxon>Bacteria</taxon>
        <taxon>Bacillati</taxon>
        <taxon>Bacillota</taxon>
        <taxon>Clostridia</taxon>
        <taxon>Lachnospirales</taxon>
        <taxon>Lachnospiraceae</taxon>
        <taxon>Enterocloster</taxon>
    </lineage>
</organism>
<proteinExistence type="inferred from homology"/>
<dbReference type="InterPro" id="IPR000399">
    <property type="entry name" value="TPP-bd_CS"/>
</dbReference>
<dbReference type="GO" id="GO:0005948">
    <property type="term" value="C:acetolactate synthase complex"/>
    <property type="evidence" value="ECO:0007669"/>
    <property type="project" value="TreeGrafter"/>
</dbReference>
<evidence type="ECO:0000259" key="6">
    <source>
        <dbReference type="Pfam" id="PF02776"/>
    </source>
</evidence>
<evidence type="ECO:0000256" key="2">
    <source>
        <dbReference type="ARBA" id="ARBA00023052"/>
    </source>
</evidence>
<evidence type="ECO:0000313" key="7">
    <source>
        <dbReference type="EMBL" id="HJC66462.1"/>
    </source>
</evidence>
<dbReference type="InterPro" id="IPR029035">
    <property type="entry name" value="DHS-like_NAD/FAD-binding_dom"/>
</dbReference>
<dbReference type="GO" id="GO:0003984">
    <property type="term" value="F:acetolactate synthase activity"/>
    <property type="evidence" value="ECO:0007669"/>
    <property type="project" value="UniProtKB-EC"/>
</dbReference>
<evidence type="ECO:0000259" key="5">
    <source>
        <dbReference type="Pfam" id="PF02775"/>
    </source>
</evidence>
<evidence type="ECO:0000313" key="8">
    <source>
        <dbReference type="Proteomes" id="UP000823863"/>
    </source>
</evidence>
<feature type="domain" description="Thiamine pyrophosphate enzyme TPP-binding" evidence="5">
    <location>
        <begin position="387"/>
        <end position="533"/>
    </location>
</feature>
<keyword evidence="2 3" id="KW-0786">Thiamine pyrophosphate</keyword>
<evidence type="ECO:0000256" key="1">
    <source>
        <dbReference type="ARBA" id="ARBA00007812"/>
    </source>
</evidence>
<dbReference type="Pfam" id="PF02776">
    <property type="entry name" value="TPP_enzyme_N"/>
    <property type="match status" value="1"/>
</dbReference>
<dbReference type="AlphaFoldDB" id="A0A9D2TFC7"/>
<dbReference type="InterPro" id="IPR045229">
    <property type="entry name" value="TPP_enz"/>
</dbReference>
<dbReference type="InterPro" id="IPR029061">
    <property type="entry name" value="THDP-binding"/>
</dbReference>
<dbReference type="Gene3D" id="3.40.50.1220">
    <property type="entry name" value="TPP-binding domain"/>
    <property type="match status" value="1"/>
</dbReference>
<comment type="similarity">
    <text evidence="1 3">Belongs to the TPP enzyme family.</text>
</comment>
<dbReference type="Pfam" id="PF00205">
    <property type="entry name" value="TPP_enzyme_M"/>
    <property type="match status" value="1"/>
</dbReference>
<gene>
    <name evidence="7" type="ORF">H9931_07060</name>
</gene>
<dbReference type="NCBIfam" id="NF006187">
    <property type="entry name" value="PRK08322.1"/>
    <property type="match status" value="1"/>
</dbReference>
<dbReference type="PROSITE" id="PS00187">
    <property type="entry name" value="TPP_ENZYMES"/>
    <property type="match status" value="1"/>
</dbReference>
<dbReference type="SUPFAM" id="SSF52518">
    <property type="entry name" value="Thiamin diphosphate-binding fold (THDP-binding)"/>
    <property type="match status" value="2"/>
</dbReference>
<dbReference type="InterPro" id="IPR011766">
    <property type="entry name" value="TPP_enzyme_TPP-bd"/>
</dbReference>
<accession>A0A9D2TFC7</accession>
<dbReference type="InterPro" id="IPR012001">
    <property type="entry name" value="Thiamin_PyroP_enz_TPP-bd_dom"/>
</dbReference>
<dbReference type="Proteomes" id="UP000823863">
    <property type="component" value="Unassembled WGS sequence"/>
</dbReference>
<dbReference type="Pfam" id="PF02775">
    <property type="entry name" value="TPP_enzyme_C"/>
    <property type="match status" value="1"/>
</dbReference>
<dbReference type="GO" id="GO:0009099">
    <property type="term" value="P:L-valine biosynthetic process"/>
    <property type="evidence" value="ECO:0007669"/>
    <property type="project" value="TreeGrafter"/>
</dbReference>
<dbReference type="GO" id="GO:0050660">
    <property type="term" value="F:flavin adenine dinucleotide binding"/>
    <property type="evidence" value="ECO:0007669"/>
    <property type="project" value="TreeGrafter"/>
</dbReference>
<dbReference type="Gene3D" id="3.40.50.970">
    <property type="match status" value="2"/>
</dbReference>
<dbReference type="GO" id="GO:0030976">
    <property type="term" value="F:thiamine pyrophosphate binding"/>
    <property type="evidence" value="ECO:0007669"/>
    <property type="project" value="InterPro"/>
</dbReference>
<dbReference type="PANTHER" id="PTHR18968">
    <property type="entry name" value="THIAMINE PYROPHOSPHATE ENZYMES"/>
    <property type="match status" value="1"/>
</dbReference>
<reference evidence="7" key="2">
    <citation type="submission" date="2021-04" db="EMBL/GenBank/DDBJ databases">
        <authorList>
            <person name="Gilroy R."/>
        </authorList>
    </citation>
    <scope>NUCLEOTIDE SEQUENCE</scope>
    <source>
        <strain evidence="7">CHK198-12963</strain>
    </source>
</reference>
<comment type="caution">
    <text evidence="7">The sequence shown here is derived from an EMBL/GenBank/DDBJ whole genome shotgun (WGS) entry which is preliminary data.</text>
</comment>